<dbReference type="InterPro" id="IPR011990">
    <property type="entry name" value="TPR-like_helical_dom_sf"/>
</dbReference>
<dbReference type="Pfam" id="PF14322">
    <property type="entry name" value="SusD-like_3"/>
    <property type="match status" value="1"/>
</dbReference>
<keyword evidence="4" id="KW-0472">Membrane</keyword>
<accession>A0A4V2MLD1</accession>
<dbReference type="InterPro" id="IPR012944">
    <property type="entry name" value="SusD_RagB_dom"/>
</dbReference>
<comment type="similarity">
    <text evidence="2">Belongs to the SusD family.</text>
</comment>
<comment type="caution">
    <text evidence="9">The sequence shown here is derived from an EMBL/GenBank/DDBJ whole genome shotgun (WGS) entry which is preliminary data.</text>
</comment>
<evidence type="ECO:0000256" key="2">
    <source>
        <dbReference type="ARBA" id="ARBA00006275"/>
    </source>
</evidence>
<dbReference type="EMBL" id="SJSL01000002">
    <property type="protein sequence ID" value="TCD01587.1"/>
    <property type="molecule type" value="Genomic_DNA"/>
</dbReference>
<dbReference type="Proteomes" id="UP000293347">
    <property type="component" value="Unassembled WGS sequence"/>
</dbReference>
<feature type="domain" description="SusD-like N-terminal" evidence="8">
    <location>
        <begin position="77"/>
        <end position="232"/>
    </location>
</feature>
<evidence type="ECO:0000259" key="8">
    <source>
        <dbReference type="Pfam" id="PF14322"/>
    </source>
</evidence>
<evidence type="ECO:0000259" key="7">
    <source>
        <dbReference type="Pfam" id="PF07980"/>
    </source>
</evidence>
<dbReference type="Gene3D" id="1.25.40.390">
    <property type="match status" value="1"/>
</dbReference>
<feature type="domain" description="RagB/SusD" evidence="7">
    <location>
        <begin position="414"/>
        <end position="547"/>
    </location>
</feature>
<name>A0A4V2MLD1_9SPHI</name>
<feature type="chain" id="PRO_5020582374" evidence="6">
    <location>
        <begin position="22"/>
        <end position="548"/>
    </location>
</feature>
<dbReference type="GO" id="GO:0009279">
    <property type="term" value="C:cell outer membrane"/>
    <property type="evidence" value="ECO:0007669"/>
    <property type="project" value="UniProtKB-SubCell"/>
</dbReference>
<evidence type="ECO:0000256" key="4">
    <source>
        <dbReference type="ARBA" id="ARBA00023136"/>
    </source>
</evidence>
<comment type="subcellular location">
    <subcellularLocation>
        <location evidence="1">Cell outer membrane</location>
    </subcellularLocation>
</comment>
<gene>
    <name evidence="9" type="ORF">EZ437_12740</name>
</gene>
<proteinExistence type="inferred from homology"/>
<dbReference type="AlphaFoldDB" id="A0A4V2MLD1"/>
<reference evidence="9 10" key="1">
    <citation type="submission" date="2019-02" db="EMBL/GenBank/DDBJ databases">
        <title>Pedobacter sp. RP-1-14 sp. nov., isolated from Arctic soil.</title>
        <authorList>
            <person name="Dahal R.H."/>
        </authorList>
    </citation>
    <scope>NUCLEOTIDE SEQUENCE [LARGE SCALE GENOMIC DNA]</scope>
    <source>
        <strain evidence="9 10">RP-1-14</strain>
    </source>
</reference>
<dbReference type="SUPFAM" id="SSF48452">
    <property type="entry name" value="TPR-like"/>
    <property type="match status" value="1"/>
</dbReference>
<sequence length="548" mass="61072">MKKILSITVLGILLMFGSCKKAIDEQPISEGLLKDFLKNKIEADAAVAGMYGEFQQTMIGDGQYRNRMTWWGEARSDNWERRITYTVNATNEIDFNGLSEINDYADWSFLYSTIGRANLLIKRLPEIKQYTPVGTVGALTPQLENSYTAQALAMRGLCYFWIARVWGDAPIRTEPYLSISEQGEQARDPKAKVLEQAINDLTRAYELTQKNVNAPVWYIGEAAITSILADVYMWRAGTTKNNADYNEAIVWFKRLFAAKAPTGKVYNAAGINATGAGGDVADLQPGPTWNTQFIAPLNSVETIFNIHWDNISNGCACMAGVTRTTNEPLIRMADPLWATWPTVATAVYGTTTATVDRRVKQTYNITSATSQPIRDRGFWKFYTGTFTAATATAGYNFTLPAASYVSSLPYTPETNVYIPMYRLSGMYLLYAEALNKTGDQANAVKYLNIIKTRAGVPTVTAAQFADAGALEMAILKERQYELIGEGVRWFDLVRTDRVKEVMDPILIARQTAAGNPAIGWGADKNRYYWPLATRVMFSNSLLVQNQPY</sequence>
<evidence type="ECO:0000256" key="3">
    <source>
        <dbReference type="ARBA" id="ARBA00022729"/>
    </source>
</evidence>
<dbReference type="PROSITE" id="PS51257">
    <property type="entry name" value="PROKAR_LIPOPROTEIN"/>
    <property type="match status" value="1"/>
</dbReference>
<evidence type="ECO:0000313" key="10">
    <source>
        <dbReference type="Proteomes" id="UP000293347"/>
    </source>
</evidence>
<dbReference type="OrthoDB" id="1035036at2"/>
<evidence type="ECO:0000313" key="9">
    <source>
        <dbReference type="EMBL" id="TCD01587.1"/>
    </source>
</evidence>
<protein>
    <submittedName>
        <fullName evidence="9">RagB/SusD family nutrient uptake outer membrane protein</fullName>
    </submittedName>
</protein>
<keyword evidence="3 6" id="KW-0732">Signal</keyword>
<feature type="signal peptide" evidence="6">
    <location>
        <begin position="1"/>
        <end position="21"/>
    </location>
</feature>
<keyword evidence="10" id="KW-1185">Reference proteome</keyword>
<dbReference type="InterPro" id="IPR033985">
    <property type="entry name" value="SusD-like_N"/>
</dbReference>
<evidence type="ECO:0000256" key="5">
    <source>
        <dbReference type="ARBA" id="ARBA00023237"/>
    </source>
</evidence>
<evidence type="ECO:0000256" key="1">
    <source>
        <dbReference type="ARBA" id="ARBA00004442"/>
    </source>
</evidence>
<dbReference type="RefSeq" id="WP_131596388.1">
    <property type="nucleotide sequence ID" value="NZ_SJSL01000002.1"/>
</dbReference>
<organism evidence="9 10">
    <name type="scientific">Pedobacter psychroterrae</name>
    <dbReference type="NCBI Taxonomy" id="2530453"/>
    <lineage>
        <taxon>Bacteria</taxon>
        <taxon>Pseudomonadati</taxon>
        <taxon>Bacteroidota</taxon>
        <taxon>Sphingobacteriia</taxon>
        <taxon>Sphingobacteriales</taxon>
        <taxon>Sphingobacteriaceae</taxon>
        <taxon>Pedobacter</taxon>
    </lineage>
</organism>
<evidence type="ECO:0000256" key="6">
    <source>
        <dbReference type="SAM" id="SignalP"/>
    </source>
</evidence>
<dbReference type="Pfam" id="PF07980">
    <property type="entry name" value="SusD_RagB"/>
    <property type="match status" value="1"/>
</dbReference>
<keyword evidence="5" id="KW-0998">Cell outer membrane</keyword>